<gene>
    <name evidence="3" type="ORF">SKAU_G00332950</name>
</gene>
<accession>A0A9Q1ELK8</accession>
<evidence type="ECO:0000256" key="1">
    <source>
        <dbReference type="SAM" id="MobiDB-lite"/>
    </source>
</evidence>
<keyword evidence="2" id="KW-0472">Membrane</keyword>
<keyword evidence="4" id="KW-1185">Reference proteome</keyword>
<reference evidence="3" key="1">
    <citation type="journal article" date="2023" name="Science">
        <title>Genome structures resolve the early diversification of teleost fishes.</title>
        <authorList>
            <person name="Parey E."/>
            <person name="Louis A."/>
            <person name="Montfort J."/>
            <person name="Bouchez O."/>
            <person name="Roques C."/>
            <person name="Iampietro C."/>
            <person name="Lluch J."/>
            <person name="Castinel A."/>
            <person name="Donnadieu C."/>
            <person name="Desvignes T."/>
            <person name="Floi Bucao C."/>
            <person name="Jouanno E."/>
            <person name="Wen M."/>
            <person name="Mejri S."/>
            <person name="Dirks R."/>
            <person name="Jansen H."/>
            <person name="Henkel C."/>
            <person name="Chen W.J."/>
            <person name="Zahm M."/>
            <person name="Cabau C."/>
            <person name="Klopp C."/>
            <person name="Thompson A.W."/>
            <person name="Robinson-Rechavi M."/>
            <person name="Braasch I."/>
            <person name="Lecointre G."/>
            <person name="Bobe J."/>
            <person name="Postlethwait J.H."/>
            <person name="Berthelot C."/>
            <person name="Roest Crollius H."/>
            <person name="Guiguen Y."/>
        </authorList>
    </citation>
    <scope>NUCLEOTIDE SEQUENCE</scope>
    <source>
        <strain evidence="3">WJC10195</strain>
    </source>
</reference>
<protein>
    <submittedName>
        <fullName evidence="3">Uncharacterized protein</fullName>
    </submittedName>
</protein>
<keyword evidence="2" id="KW-0812">Transmembrane</keyword>
<sequence length="137" mass="15065">MKRVDVVVGRPCGPSRGKLTRCVSGPEIRRSQVPGRKTGTPTPKRSFTHSLFLSPEQGSRGGRQRPFLEVSLLVRPVIGLLPVCVWLGWAGLGWMVVVVVRRAGLRPCRPRQRFRAVVHLSHLTGKPAVACAQLISE</sequence>
<evidence type="ECO:0000256" key="2">
    <source>
        <dbReference type="SAM" id="Phobius"/>
    </source>
</evidence>
<evidence type="ECO:0000313" key="4">
    <source>
        <dbReference type="Proteomes" id="UP001152622"/>
    </source>
</evidence>
<name>A0A9Q1ELK8_SYNKA</name>
<feature type="transmembrane region" description="Helical" evidence="2">
    <location>
        <begin position="77"/>
        <end position="100"/>
    </location>
</feature>
<keyword evidence="2" id="KW-1133">Transmembrane helix</keyword>
<feature type="region of interest" description="Disordered" evidence="1">
    <location>
        <begin position="28"/>
        <end position="63"/>
    </location>
</feature>
<proteinExistence type="predicted"/>
<dbReference type="AlphaFoldDB" id="A0A9Q1ELK8"/>
<evidence type="ECO:0000313" key="3">
    <source>
        <dbReference type="EMBL" id="KAJ8341004.1"/>
    </source>
</evidence>
<dbReference type="EMBL" id="JAINUF010000015">
    <property type="protein sequence ID" value="KAJ8341004.1"/>
    <property type="molecule type" value="Genomic_DNA"/>
</dbReference>
<dbReference type="Proteomes" id="UP001152622">
    <property type="component" value="Chromosome 15"/>
</dbReference>
<feature type="compositionally biased region" description="Polar residues" evidence="1">
    <location>
        <begin position="39"/>
        <end position="51"/>
    </location>
</feature>
<organism evidence="3 4">
    <name type="scientific">Synaphobranchus kaupii</name>
    <name type="common">Kaup's arrowtooth eel</name>
    <dbReference type="NCBI Taxonomy" id="118154"/>
    <lineage>
        <taxon>Eukaryota</taxon>
        <taxon>Metazoa</taxon>
        <taxon>Chordata</taxon>
        <taxon>Craniata</taxon>
        <taxon>Vertebrata</taxon>
        <taxon>Euteleostomi</taxon>
        <taxon>Actinopterygii</taxon>
        <taxon>Neopterygii</taxon>
        <taxon>Teleostei</taxon>
        <taxon>Anguilliformes</taxon>
        <taxon>Synaphobranchidae</taxon>
        <taxon>Synaphobranchus</taxon>
    </lineage>
</organism>
<comment type="caution">
    <text evidence="3">The sequence shown here is derived from an EMBL/GenBank/DDBJ whole genome shotgun (WGS) entry which is preliminary data.</text>
</comment>